<evidence type="ECO:0000256" key="1">
    <source>
        <dbReference type="ARBA" id="ARBA00001947"/>
    </source>
</evidence>
<sequence>MDNLGYVPESENNGHAFTISRGSAGTKQANVNDFLVEINSRFKPSKKLLYYRRSTFLLAALAILLLLVLIIILTSRSKWNPPSICTSSECIRSAANFKYSINFSADPCDDFYQFCCGKWSQGHPNHGWYSGFSTFTTVTEKIAIEAMEVLGEGVKDGEPTAVAQAKKLYESCLATDALDHLGLNPLYDVLSLTNLPLVPSFFNQTPSSGQFDWIKSEILLKLVLAMDVFIGFTVQPNLYRRNENVIPLKNNRWLSKQRKARSALEPMEDEESGDAREALRRKIRSDIFKHVTKYIMGNTSQEVAEENDLQKAADIINNITAYMDNLQENFTLPEGDYGEDETRRISFQKLQNLTDSNVRKPMPDFWINYISSLFETTNVTIDPHSDAFLITETELGYLWNVLDYVSSEPQMHIELYMWWSAVYAMIINTSSDLTSYIVKQTAIFYASSGSEDDPLYTRSRSLDCCDLVNKYMGWAVSYAVADKTFANKTKPKVEKMISDIKVAFIDHVRGIRWMDADTKKVTLEKSEEMLSFIGYPDWLFQEGALDRKYWGLEINETTYLSNMVSIIMQYSIETLTSLRLPNPRDWSTEATVVNAYNSFQDNAINIPMAILNFPLYDLGLEVLNYGSIGAILGHEFTHGFDNAGRKMDKYGNYIQWWSNKTIETFEEMTKCFVNQYDNYTLKGIAGHVKGKMTLGENLADNGGLNQAYTAYQRYIQKNGDEPKLPGFEQYSSDQMFFIAYGSIWCETLSMEDLKVQLEHDEHCPNSVRVVGTLQNSLDFAKAFQCPKNSKMNPERKKCRIW</sequence>
<keyword evidence="9" id="KW-1133">Transmembrane helix</keyword>
<evidence type="ECO:0000256" key="2">
    <source>
        <dbReference type="ARBA" id="ARBA00004401"/>
    </source>
</evidence>
<gene>
    <name evidence="12" type="ORF">D910_08559</name>
</gene>
<comment type="similarity">
    <text evidence="3">Belongs to the peptidase M13 family.</text>
</comment>
<comment type="subcellular location">
    <subcellularLocation>
        <location evidence="2">Cell membrane</location>
        <topology evidence="2">Single-pass type II membrane protein</topology>
    </subcellularLocation>
</comment>
<reference evidence="12 13" key="1">
    <citation type="journal article" date="2013" name="Genome Biol.">
        <title>Draft genome of the mountain pine beetle, Dendroctonus ponderosae Hopkins, a major forest pest.</title>
        <authorList>
            <person name="Keeling C.I."/>
            <person name="Yuen M.M."/>
            <person name="Liao N.Y."/>
            <person name="Docking T.R."/>
            <person name="Chan S.K."/>
            <person name="Taylor G.A."/>
            <person name="Palmquist D.L."/>
            <person name="Jackman S.D."/>
            <person name="Nguyen A."/>
            <person name="Li M."/>
            <person name="Henderson H."/>
            <person name="Janes J.K."/>
            <person name="Zhao Y."/>
            <person name="Pandoh P."/>
            <person name="Moore R."/>
            <person name="Sperling F.A."/>
            <person name="Huber D.P."/>
            <person name="Birol I."/>
            <person name="Jones S.J."/>
            <person name="Bohlmann J."/>
        </authorList>
    </citation>
    <scope>NUCLEOTIDE SEQUENCE</scope>
</reference>
<dbReference type="Proteomes" id="UP000030742">
    <property type="component" value="Unassembled WGS sequence"/>
</dbReference>
<keyword evidence="6" id="KW-0378">Hydrolase</keyword>
<evidence type="ECO:0000256" key="9">
    <source>
        <dbReference type="SAM" id="Phobius"/>
    </source>
</evidence>
<evidence type="ECO:0000259" key="11">
    <source>
        <dbReference type="Pfam" id="PF05649"/>
    </source>
</evidence>
<dbReference type="InterPro" id="IPR042089">
    <property type="entry name" value="Peptidase_M13_dom_2"/>
</dbReference>
<evidence type="ECO:0000256" key="7">
    <source>
        <dbReference type="ARBA" id="ARBA00022833"/>
    </source>
</evidence>
<dbReference type="EMBL" id="KB632278">
    <property type="protein sequence ID" value="ERL91222.1"/>
    <property type="molecule type" value="Genomic_DNA"/>
</dbReference>
<evidence type="ECO:0000256" key="8">
    <source>
        <dbReference type="ARBA" id="ARBA00023049"/>
    </source>
</evidence>
<organism evidence="12 13">
    <name type="scientific">Dendroctonus ponderosae</name>
    <name type="common">Mountain pine beetle</name>
    <dbReference type="NCBI Taxonomy" id="77166"/>
    <lineage>
        <taxon>Eukaryota</taxon>
        <taxon>Metazoa</taxon>
        <taxon>Ecdysozoa</taxon>
        <taxon>Arthropoda</taxon>
        <taxon>Hexapoda</taxon>
        <taxon>Insecta</taxon>
        <taxon>Pterygota</taxon>
        <taxon>Neoptera</taxon>
        <taxon>Endopterygota</taxon>
        <taxon>Coleoptera</taxon>
        <taxon>Polyphaga</taxon>
        <taxon>Cucujiformia</taxon>
        <taxon>Curculionidae</taxon>
        <taxon>Scolytinae</taxon>
        <taxon>Dendroctonus</taxon>
    </lineage>
</organism>
<dbReference type="GO" id="GO:0004222">
    <property type="term" value="F:metalloendopeptidase activity"/>
    <property type="evidence" value="ECO:0007669"/>
    <property type="project" value="InterPro"/>
</dbReference>
<feature type="domain" description="Peptidase M13 N-terminal" evidence="11">
    <location>
        <begin position="107"/>
        <end position="536"/>
    </location>
</feature>
<dbReference type="PANTHER" id="PTHR11733:SF133">
    <property type="entry name" value="PHOSPHATE-REGULATING NEUTRAL ENDOPEPTIDASE PHEX"/>
    <property type="match status" value="1"/>
</dbReference>
<keyword evidence="9" id="KW-0472">Membrane</keyword>
<dbReference type="AlphaFoldDB" id="U4UDU0"/>
<keyword evidence="5" id="KW-0479">Metal-binding</keyword>
<dbReference type="CDD" id="cd08662">
    <property type="entry name" value="M13"/>
    <property type="match status" value="1"/>
</dbReference>
<evidence type="ECO:0000256" key="6">
    <source>
        <dbReference type="ARBA" id="ARBA00022801"/>
    </source>
</evidence>
<dbReference type="GO" id="GO:0005886">
    <property type="term" value="C:plasma membrane"/>
    <property type="evidence" value="ECO:0007669"/>
    <property type="project" value="UniProtKB-SubCell"/>
</dbReference>
<evidence type="ECO:0000313" key="13">
    <source>
        <dbReference type="Proteomes" id="UP000030742"/>
    </source>
</evidence>
<proteinExistence type="inferred from homology"/>
<dbReference type="Pfam" id="PF01431">
    <property type="entry name" value="Peptidase_M13"/>
    <property type="match status" value="1"/>
</dbReference>
<dbReference type="GO" id="GO:0046872">
    <property type="term" value="F:metal ion binding"/>
    <property type="evidence" value="ECO:0007669"/>
    <property type="project" value="UniProtKB-KW"/>
</dbReference>
<keyword evidence="7" id="KW-0862">Zinc</keyword>
<evidence type="ECO:0000256" key="4">
    <source>
        <dbReference type="ARBA" id="ARBA00022670"/>
    </source>
</evidence>
<dbReference type="OrthoDB" id="6475849at2759"/>
<evidence type="ECO:0000259" key="10">
    <source>
        <dbReference type="Pfam" id="PF01431"/>
    </source>
</evidence>
<comment type="cofactor">
    <cofactor evidence="1">
        <name>Zn(2+)</name>
        <dbReference type="ChEBI" id="CHEBI:29105"/>
    </cofactor>
</comment>
<dbReference type="PANTHER" id="PTHR11733">
    <property type="entry name" value="ZINC METALLOPROTEASE FAMILY M13 NEPRILYSIN-RELATED"/>
    <property type="match status" value="1"/>
</dbReference>
<feature type="transmembrane region" description="Helical" evidence="9">
    <location>
        <begin position="56"/>
        <end position="75"/>
    </location>
</feature>
<dbReference type="InterPro" id="IPR008753">
    <property type="entry name" value="Peptidase_M13_N"/>
</dbReference>
<dbReference type="GO" id="GO:0016485">
    <property type="term" value="P:protein processing"/>
    <property type="evidence" value="ECO:0007669"/>
    <property type="project" value="TreeGrafter"/>
</dbReference>
<dbReference type="PROSITE" id="PS51885">
    <property type="entry name" value="NEPRILYSIN"/>
    <property type="match status" value="1"/>
</dbReference>
<evidence type="ECO:0008006" key="14">
    <source>
        <dbReference type="Google" id="ProtNLM"/>
    </source>
</evidence>
<dbReference type="Gene3D" id="1.10.1380.10">
    <property type="entry name" value="Neutral endopeptidase , domain2"/>
    <property type="match status" value="1"/>
</dbReference>
<feature type="domain" description="Peptidase M13 C-terminal" evidence="10">
    <location>
        <begin position="594"/>
        <end position="797"/>
    </location>
</feature>
<dbReference type="InterPro" id="IPR018497">
    <property type="entry name" value="Peptidase_M13_C"/>
</dbReference>
<dbReference type="Gene3D" id="3.40.390.10">
    <property type="entry name" value="Collagenase (Catalytic Domain)"/>
    <property type="match status" value="1"/>
</dbReference>
<evidence type="ECO:0000256" key="3">
    <source>
        <dbReference type="ARBA" id="ARBA00007357"/>
    </source>
</evidence>
<protein>
    <recommendedName>
        <fullName evidence="14">Endothelin-converting enzyme 1</fullName>
    </recommendedName>
</protein>
<dbReference type="Pfam" id="PF05649">
    <property type="entry name" value="Peptidase_M13_N"/>
    <property type="match status" value="1"/>
</dbReference>
<evidence type="ECO:0000256" key="5">
    <source>
        <dbReference type="ARBA" id="ARBA00022723"/>
    </source>
</evidence>
<dbReference type="InterPro" id="IPR024079">
    <property type="entry name" value="MetalloPept_cat_dom_sf"/>
</dbReference>
<dbReference type="PRINTS" id="PR00786">
    <property type="entry name" value="NEPRILYSIN"/>
</dbReference>
<dbReference type="SUPFAM" id="SSF55486">
    <property type="entry name" value="Metalloproteases ('zincins'), catalytic domain"/>
    <property type="match status" value="1"/>
</dbReference>
<accession>U4UDU0</accession>
<dbReference type="InterPro" id="IPR000718">
    <property type="entry name" value="Peptidase_M13"/>
</dbReference>
<keyword evidence="9" id="KW-0812">Transmembrane</keyword>
<keyword evidence="8" id="KW-0482">Metalloprotease</keyword>
<name>U4UDU0_DENPD</name>
<evidence type="ECO:0000313" key="12">
    <source>
        <dbReference type="EMBL" id="ERL91222.1"/>
    </source>
</evidence>
<keyword evidence="4" id="KW-0645">Protease</keyword>